<name>L9VXN0_9EURY</name>
<organism evidence="2 3">
    <name type="scientific">Natronorubrum tibetense GA33</name>
    <dbReference type="NCBI Taxonomy" id="1114856"/>
    <lineage>
        <taxon>Archaea</taxon>
        <taxon>Methanobacteriati</taxon>
        <taxon>Methanobacteriota</taxon>
        <taxon>Stenosarchaea group</taxon>
        <taxon>Halobacteria</taxon>
        <taxon>Halobacteriales</taxon>
        <taxon>Natrialbaceae</taxon>
        <taxon>Natronorubrum</taxon>
    </lineage>
</organism>
<dbReference type="RefSeq" id="WP_006089632.1">
    <property type="nucleotide sequence ID" value="NZ_AOHW01000026.1"/>
</dbReference>
<reference evidence="2 3" key="1">
    <citation type="journal article" date="2014" name="PLoS Genet.">
        <title>Phylogenetically driven sequencing of extremely halophilic archaea reveals strategies for static and dynamic osmo-response.</title>
        <authorList>
            <person name="Becker E.A."/>
            <person name="Seitzer P.M."/>
            <person name="Tritt A."/>
            <person name="Larsen D."/>
            <person name="Krusor M."/>
            <person name="Yao A.I."/>
            <person name="Wu D."/>
            <person name="Madern D."/>
            <person name="Eisen J.A."/>
            <person name="Darling A.E."/>
            <person name="Facciotti M.T."/>
        </authorList>
    </citation>
    <scope>NUCLEOTIDE SEQUENCE [LARGE SCALE GENOMIC DNA]</scope>
    <source>
        <strain evidence="2 3">GA33</strain>
    </source>
</reference>
<dbReference type="SUPFAM" id="SSF50249">
    <property type="entry name" value="Nucleic acid-binding proteins"/>
    <property type="match status" value="1"/>
</dbReference>
<accession>L9VXN0</accession>
<keyword evidence="3" id="KW-1185">Reference proteome</keyword>
<dbReference type="eggNOG" id="arCOG01286">
    <property type="taxonomic scope" value="Archaea"/>
</dbReference>
<dbReference type="PANTHER" id="PTHR34075">
    <property type="entry name" value="BLR3430 PROTEIN"/>
    <property type="match status" value="1"/>
</dbReference>
<dbReference type="PANTHER" id="PTHR34075:SF5">
    <property type="entry name" value="BLR3430 PROTEIN"/>
    <property type="match status" value="1"/>
</dbReference>
<sequence length="132" mass="14057">MSGHGDAGYDEFLEALEAGDGYYYACSNGHGMLPPRRVCSHCGDRDLETLPLPETGEIVTHTTVTVPTPAFDDDAPYVTALAAFSPVRLTGIVRGVDPADVDIGDAVMATVEPSETTDDRTITFRPTDGTHD</sequence>
<dbReference type="PATRIC" id="fig|1114856.3.peg.1890"/>
<dbReference type="InterPro" id="IPR012340">
    <property type="entry name" value="NA-bd_OB-fold"/>
</dbReference>
<evidence type="ECO:0000259" key="1">
    <source>
        <dbReference type="Pfam" id="PF01796"/>
    </source>
</evidence>
<dbReference type="Proteomes" id="UP000011599">
    <property type="component" value="Unassembled WGS sequence"/>
</dbReference>
<gene>
    <name evidence="2" type="ORF">C496_09066</name>
</gene>
<proteinExistence type="predicted"/>
<dbReference type="InterPro" id="IPR002878">
    <property type="entry name" value="ChsH2_C"/>
</dbReference>
<evidence type="ECO:0000313" key="2">
    <source>
        <dbReference type="EMBL" id="ELY41934.1"/>
    </source>
</evidence>
<protein>
    <recommendedName>
        <fullName evidence="1">ChsH2 C-terminal OB-fold domain-containing protein</fullName>
    </recommendedName>
</protein>
<dbReference type="STRING" id="1114856.GCA_000383975_02236"/>
<dbReference type="AlphaFoldDB" id="L9VXN0"/>
<dbReference type="InterPro" id="IPR052513">
    <property type="entry name" value="Thioester_dehydratase-like"/>
</dbReference>
<comment type="caution">
    <text evidence="2">The sequence shown here is derived from an EMBL/GenBank/DDBJ whole genome shotgun (WGS) entry which is preliminary data.</text>
</comment>
<feature type="domain" description="ChsH2 C-terminal OB-fold" evidence="1">
    <location>
        <begin position="51"/>
        <end position="110"/>
    </location>
</feature>
<evidence type="ECO:0000313" key="3">
    <source>
        <dbReference type="Proteomes" id="UP000011599"/>
    </source>
</evidence>
<dbReference type="Pfam" id="PF01796">
    <property type="entry name" value="OB_ChsH2_C"/>
    <property type="match status" value="1"/>
</dbReference>
<dbReference type="OrthoDB" id="9573at2157"/>
<dbReference type="EMBL" id="AOHW01000026">
    <property type="protein sequence ID" value="ELY41934.1"/>
    <property type="molecule type" value="Genomic_DNA"/>
</dbReference>